<evidence type="ECO:0000313" key="7">
    <source>
        <dbReference type="Proteomes" id="UP000516437"/>
    </source>
</evidence>
<name>A0A6A1UW42_9ROSI</name>
<feature type="chain" id="PRO_5035382511" evidence="3">
    <location>
        <begin position="37"/>
        <end position="205"/>
    </location>
</feature>
<evidence type="ECO:0000256" key="1">
    <source>
        <dbReference type="ARBA" id="ARBA00022729"/>
    </source>
</evidence>
<keyword evidence="1 3" id="KW-0732">Signal</keyword>
<dbReference type="GO" id="GO:0004857">
    <property type="term" value="F:enzyme inhibitor activity"/>
    <property type="evidence" value="ECO:0007669"/>
    <property type="project" value="InterPro"/>
</dbReference>
<dbReference type="CDD" id="cd15798">
    <property type="entry name" value="PMEI-like_3"/>
    <property type="match status" value="1"/>
</dbReference>
<reference evidence="5 7" key="2">
    <citation type="journal article" date="2019" name="Plant Biotechnol. J.">
        <title>The red bayberry genome and genetic basis of sex determination.</title>
        <authorList>
            <person name="Jia H.M."/>
            <person name="Jia H.J."/>
            <person name="Cai Q.L."/>
            <person name="Wang Y."/>
            <person name="Zhao H.B."/>
            <person name="Yang W.F."/>
            <person name="Wang G.Y."/>
            <person name="Li Y.H."/>
            <person name="Zhan D.L."/>
            <person name="Shen Y.T."/>
            <person name="Niu Q.F."/>
            <person name="Chang L."/>
            <person name="Qiu J."/>
            <person name="Zhao L."/>
            <person name="Xie H.B."/>
            <person name="Fu W.Y."/>
            <person name="Jin J."/>
            <person name="Li X.W."/>
            <person name="Jiao Y."/>
            <person name="Zhou C.C."/>
            <person name="Tu T."/>
            <person name="Chai C.Y."/>
            <person name="Gao J.L."/>
            <person name="Fan L.J."/>
            <person name="van de Weg E."/>
            <person name="Wang J.Y."/>
            <person name="Gao Z.S."/>
        </authorList>
    </citation>
    <scope>NUCLEOTIDE SEQUENCE [LARGE SCALE GENOMIC DNA]</scope>
    <source>
        <tissue evidence="5">Leaves</tissue>
    </source>
</reference>
<dbReference type="InterPro" id="IPR035513">
    <property type="entry name" value="Invertase/methylesterase_inhib"/>
</dbReference>
<sequence length="205" mass="22687">MATNILMRNPLPSHVLVMLLSTLLIVSMLRTPLATASSTKDYENYIQTACKPTLYRKLCYQSLSPYALKIKGDPQTLCKTALTITLQAARNASSTISKQLKQKGLTKLEGQVIEDCDSNIKDSIDELQQSLNAMKLLSGPDRAFQLDNIKTWVSAALTDDTTCTDEFDQEGQEVRATIKNTIRNMVSNIAQMTSNALALINNQLK</sequence>
<dbReference type="NCBIfam" id="TIGR01614">
    <property type="entry name" value="PME_inhib"/>
    <property type="match status" value="1"/>
</dbReference>
<reference evidence="5" key="3">
    <citation type="submission" date="2019-09" db="EMBL/GenBank/DDBJ databases">
        <authorList>
            <person name="Gao Z."/>
        </authorList>
    </citation>
    <scope>NUCLEOTIDE SEQUENCE</scope>
    <source>
        <tissue evidence="5">Leaves</tissue>
    </source>
</reference>
<dbReference type="SUPFAM" id="SSF101148">
    <property type="entry name" value="Plant invertase/pectin methylesterase inhibitor"/>
    <property type="match status" value="1"/>
</dbReference>
<dbReference type="Pfam" id="PF04043">
    <property type="entry name" value="PMEI"/>
    <property type="match status" value="1"/>
</dbReference>
<dbReference type="Gene3D" id="1.20.140.40">
    <property type="entry name" value="Invertase/pectin methylesterase inhibitor family protein"/>
    <property type="match status" value="1"/>
</dbReference>
<dbReference type="InterPro" id="IPR051955">
    <property type="entry name" value="PME_Inhibitor"/>
</dbReference>
<dbReference type="PANTHER" id="PTHR31080">
    <property type="entry name" value="PECTINESTERASE INHIBITOR-LIKE"/>
    <property type="match status" value="1"/>
</dbReference>
<organism evidence="5 7">
    <name type="scientific">Morella rubra</name>
    <name type="common">Chinese bayberry</name>
    <dbReference type="NCBI Taxonomy" id="262757"/>
    <lineage>
        <taxon>Eukaryota</taxon>
        <taxon>Viridiplantae</taxon>
        <taxon>Streptophyta</taxon>
        <taxon>Embryophyta</taxon>
        <taxon>Tracheophyta</taxon>
        <taxon>Spermatophyta</taxon>
        <taxon>Magnoliopsida</taxon>
        <taxon>eudicotyledons</taxon>
        <taxon>Gunneridae</taxon>
        <taxon>Pentapetalae</taxon>
        <taxon>rosids</taxon>
        <taxon>fabids</taxon>
        <taxon>Fagales</taxon>
        <taxon>Myricaceae</taxon>
        <taxon>Morella</taxon>
    </lineage>
</organism>
<dbReference type="PANTHER" id="PTHR31080:SF15">
    <property type="entry name" value="INVERTASE"/>
    <property type="match status" value="1"/>
</dbReference>
<evidence type="ECO:0000313" key="6">
    <source>
        <dbReference type="EMBL" id="KAB1210842.1"/>
    </source>
</evidence>
<dbReference type="InterPro" id="IPR006501">
    <property type="entry name" value="Pectinesterase_inhib_dom"/>
</dbReference>
<dbReference type="SMART" id="SM00856">
    <property type="entry name" value="PMEI"/>
    <property type="match status" value="1"/>
</dbReference>
<dbReference type="EMBL" id="RXIC02000024">
    <property type="protein sequence ID" value="KAB1210842.1"/>
    <property type="molecule type" value="Genomic_DNA"/>
</dbReference>
<accession>A0A6A1UW42</accession>
<evidence type="ECO:0000256" key="3">
    <source>
        <dbReference type="SAM" id="SignalP"/>
    </source>
</evidence>
<feature type="domain" description="Pectinesterase inhibitor" evidence="4">
    <location>
        <begin position="41"/>
        <end position="199"/>
    </location>
</feature>
<reference evidence="5" key="1">
    <citation type="submission" date="2018-07" db="EMBL/GenBank/DDBJ databases">
        <authorList>
            <person name="Gao Z.-S."/>
            <person name="Jia H.-M."/>
            <person name="Jia H.-J."/>
            <person name="Cai Q.-L."/>
            <person name="Wang Y."/>
            <person name="Zhao H.-B."/>
        </authorList>
    </citation>
    <scope>NUCLEOTIDE SEQUENCE</scope>
    <source>
        <tissue evidence="5">Leaves</tissue>
    </source>
</reference>
<keyword evidence="7" id="KW-1185">Reference proteome</keyword>
<protein>
    <submittedName>
        <fullName evidence="5">21 kDa protein</fullName>
    </submittedName>
</protein>
<evidence type="ECO:0000313" key="5">
    <source>
        <dbReference type="EMBL" id="KAB1204058.1"/>
    </source>
</evidence>
<dbReference type="OrthoDB" id="1430376at2759"/>
<evidence type="ECO:0000256" key="2">
    <source>
        <dbReference type="ARBA" id="ARBA00038471"/>
    </source>
</evidence>
<dbReference type="Proteomes" id="UP000516437">
    <property type="component" value="Chromosome 8"/>
</dbReference>
<dbReference type="EMBL" id="RXIC02000026">
    <property type="protein sequence ID" value="KAB1204058.1"/>
    <property type="molecule type" value="Genomic_DNA"/>
</dbReference>
<comment type="caution">
    <text evidence="5">The sequence shown here is derived from an EMBL/GenBank/DDBJ whole genome shotgun (WGS) entry which is preliminary data.</text>
</comment>
<gene>
    <name evidence="6" type="ORF">CJ030_MR6G019767</name>
    <name evidence="5" type="ORF">CJ030_MR8G028337</name>
</gene>
<evidence type="ECO:0000259" key="4">
    <source>
        <dbReference type="SMART" id="SM00856"/>
    </source>
</evidence>
<proteinExistence type="inferred from homology"/>
<dbReference type="Proteomes" id="UP000516437">
    <property type="component" value="Chromosome 6"/>
</dbReference>
<feature type="signal peptide" evidence="3">
    <location>
        <begin position="1"/>
        <end position="36"/>
    </location>
</feature>
<dbReference type="AlphaFoldDB" id="A0A6A1UW42"/>
<comment type="similarity">
    <text evidence="2">Belongs to the PMEI family.</text>
</comment>